<protein>
    <submittedName>
        <fullName evidence="5 6">Transcriptional regulator</fullName>
    </submittedName>
</protein>
<dbReference type="Pfam" id="PF01047">
    <property type="entry name" value="MarR"/>
    <property type="match status" value="1"/>
</dbReference>
<evidence type="ECO:0000313" key="5">
    <source>
        <dbReference type="EMBL" id="PMC52995.1"/>
    </source>
</evidence>
<reference evidence="6 8" key="2">
    <citation type="submission" date="2019-11" db="EMBL/GenBank/DDBJ databases">
        <title>FDA dAtabase for Regulatory Grade micrObial Sequences (FDA-ARGOS): Supporting development and validation of Infectious Disease Dx tests.</title>
        <authorList>
            <person name="Turner S."/>
            <person name="Byrd R."/>
            <person name="Tallon L."/>
            <person name="Sadzewicz L."/>
            <person name="Vavikolanu K."/>
            <person name="Mehta A."/>
            <person name="Aluvathingal J."/>
            <person name="Nadendla S."/>
            <person name="Myers T."/>
            <person name="Yan Y."/>
            <person name="Sichtig H."/>
        </authorList>
    </citation>
    <scope>NUCLEOTIDE SEQUENCE [LARGE SCALE GENOMIC DNA]</scope>
    <source>
        <strain evidence="6 8">FDAARGOS_742</strain>
    </source>
</reference>
<keyword evidence="2" id="KW-0238">DNA-binding</keyword>
<dbReference type="SMART" id="SM00347">
    <property type="entry name" value="HTH_MARR"/>
    <property type="match status" value="1"/>
</dbReference>
<keyword evidence="1" id="KW-0805">Transcription regulation</keyword>
<dbReference type="RefSeq" id="WP_006364837.1">
    <property type="nucleotide sequence ID" value="NZ_CAUUTG010000003.1"/>
</dbReference>
<dbReference type="PANTHER" id="PTHR42756:SF1">
    <property type="entry name" value="TRANSCRIPTIONAL REPRESSOR OF EMRAB OPERON"/>
    <property type="match status" value="1"/>
</dbReference>
<dbReference type="GeneID" id="84802115"/>
<dbReference type="Proteomes" id="UP000235670">
    <property type="component" value="Unassembled WGS sequence"/>
</dbReference>
<evidence type="ECO:0000313" key="8">
    <source>
        <dbReference type="Proteomes" id="UP000427636"/>
    </source>
</evidence>
<dbReference type="GO" id="GO:0003677">
    <property type="term" value="F:DNA binding"/>
    <property type="evidence" value="ECO:0007669"/>
    <property type="project" value="UniProtKB-KW"/>
</dbReference>
<dbReference type="Proteomes" id="UP000427636">
    <property type="component" value="Chromosome"/>
</dbReference>
<evidence type="ECO:0000259" key="4">
    <source>
        <dbReference type="PROSITE" id="PS50995"/>
    </source>
</evidence>
<dbReference type="SUPFAM" id="SSF46785">
    <property type="entry name" value="Winged helix' DNA-binding domain"/>
    <property type="match status" value="1"/>
</dbReference>
<feature type="domain" description="HTH marR-type" evidence="4">
    <location>
        <begin position="1"/>
        <end position="134"/>
    </location>
</feature>
<sequence>MDVKECIELLYNLKNLDKKLLDLFEKKIGISLTRFQIIKYLHESSFSTSKQISQSLEIDAAATTRHIKILEKDGYVIKRRNKNNNREVLVELSEKAFEEIRRCERETTVQDIIGNEFTEKDLKDLVSLLNKFNKNFK</sequence>
<dbReference type="GO" id="GO:0003700">
    <property type="term" value="F:DNA-binding transcription factor activity"/>
    <property type="evidence" value="ECO:0007669"/>
    <property type="project" value="InterPro"/>
</dbReference>
<dbReference type="EMBL" id="PNGT01000001">
    <property type="protein sequence ID" value="PMC52995.1"/>
    <property type="molecule type" value="Genomic_DNA"/>
</dbReference>
<name>A0A2N6SGC7_9BACL</name>
<reference evidence="5 7" key="1">
    <citation type="submission" date="2017-09" db="EMBL/GenBank/DDBJ databases">
        <title>Bacterial strain isolated from the female urinary microbiota.</title>
        <authorList>
            <person name="Thomas-White K."/>
            <person name="Kumar N."/>
            <person name="Forster S."/>
            <person name="Putonti C."/>
            <person name="Lawley T."/>
            <person name="Wolfe A.J."/>
        </authorList>
    </citation>
    <scope>NUCLEOTIDE SEQUENCE [LARGE SCALE GENOMIC DNA]</scope>
    <source>
        <strain evidence="5 7">UMB0186</strain>
    </source>
</reference>
<dbReference type="OrthoDB" id="2366010at2"/>
<dbReference type="InterPro" id="IPR036390">
    <property type="entry name" value="WH_DNA-bd_sf"/>
</dbReference>
<dbReference type="PANTHER" id="PTHR42756">
    <property type="entry name" value="TRANSCRIPTIONAL REGULATOR, MARR"/>
    <property type="match status" value="1"/>
</dbReference>
<evidence type="ECO:0000256" key="3">
    <source>
        <dbReference type="ARBA" id="ARBA00023163"/>
    </source>
</evidence>
<dbReference type="Gene3D" id="1.10.10.10">
    <property type="entry name" value="Winged helix-like DNA-binding domain superfamily/Winged helix DNA-binding domain"/>
    <property type="match status" value="1"/>
</dbReference>
<organism evidence="5 7">
    <name type="scientific">Gemella sanguinis</name>
    <dbReference type="NCBI Taxonomy" id="84135"/>
    <lineage>
        <taxon>Bacteria</taxon>
        <taxon>Bacillati</taxon>
        <taxon>Bacillota</taxon>
        <taxon>Bacilli</taxon>
        <taxon>Bacillales</taxon>
        <taxon>Gemellaceae</taxon>
        <taxon>Gemella</taxon>
    </lineage>
</organism>
<dbReference type="InterPro" id="IPR000835">
    <property type="entry name" value="HTH_MarR-typ"/>
</dbReference>
<evidence type="ECO:0000313" key="6">
    <source>
        <dbReference type="EMBL" id="QGS07225.1"/>
    </source>
</evidence>
<dbReference type="AlphaFoldDB" id="A0A2N6SGC7"/>
<accession>A0A2N6SGC7</accession>
<evidence type="ECO:0000256" key="1">
    <source>
        <dbReference type="ARBA" id="ARBA00023015"/>
    </source>
</evidence>
<dbReference type="EMBL" id="CP046313">
    <property type="protein sequence ID" value="QGS07225.1"/>
    <property type="molecule type" value="Genomic_DNA"/>
</dbReference>
<keyword evidence="3" id="KW-0804">Transcription</keyword>
<evidence type="ECO:0000313" key="7">
    <source>
        <dbReference type="Proteomes" id="UP000235670"/>
    </source>
</evidence>
<dbReference type="InterPro" id="IPR036388">
    <property type="entry name" value="WH-like_DNA-bd_sf"/>
</dbReference>
<proteinExistence type="predicted"/>
<keyword evidence="8" id="KW-1185">Reference proteome</keyword>
<dbReference type="PROSITE" id="PS50995">
    <property type="entry name" value="HTH_MARR_2"/>
    <property type="match status" value="1"/>
</dbReference>
<evidence type="ECO:0000256" key="2">
    <source>
        <dbReference type="ARBA" id="ARBA00023125"/>
    </source>
</evidence>
<dbReference type="InterPro" id="IPR011991">
    <property type="entry name" value="ArsR-like_HTH"/>
</dbReference>
<gene>
    <name evidence="5" type="ORF">CJ218_00145</name>
    <name evidence="6" type="ORF">FOC50_02455</name>
</gene>
<dbReference type="CDD" id="cd00090">
    <property type="entry name" value="HTH_ARSR"/>
    <property type="match status" value="1"/>
</dbReference>
<dbReference type="STRING" id="84135.GCA_001052115_00536"/>